<gene>
    <name evidence="1" type="ORF">OVN521_LOCUS46934</name>
    <name evidence="2" type="ORF">SMN809_LOCUS60278</name>
</gene>
<reference evidence="1" key="1">
    <citation type="submission" date="2021-02" db="EMBL/GenBank/DDBJ databases">
        <authorList>
            <person name="Nowell W R."/>
        </authorList>
    </citation>
    <scope>NUCLEOTIDE SEQUENCE</scope>
</reference>
<protein>
    <submittedName>
        <fullName evidence="1">Uncharacterized protein</fullName>
    </submittedName>
</protein>
<feature type="non-terminal residue" evidence="1">
    <location>
        <position position="1"/>
    </location>
</feature>
<dbReference type="Proteomes" id="UP000663866">
    <property type="component" value="Unassembled WGS sequence"/>
</dbReference>
<sequence length="30" mass="3603">MNDKQMKIGEETRKSLALLSKEEKETFFRD</sequence>
<comment type="caution">
    <text evidence="1">The sequence shown here is derived from an EMBL/GenBank/DDBJ whole genome shotgun (WGS) entry which is preliminary data.</text>
</comment>
<proteinExistence type="predicted"/>
<dbReference type="EMBL" id="CAJOBG010088186">
    <property type="protein sequence ID" value="CAF4655593.1"/>
    <property type="molecule type" value="Genomic_DNA"/>
</dbReference>
<evidence type="ECO:0000313" key="3">
    <source>
        <dbReference type="Proteomes" id="UP000663866"/>
    </source>
</evidence>
<name>A0A821FRJ9_9BILA</name>
<organism evidence="1 3">
    <name type="scientific">Rotaria magnacalcarata</name>
    <dbReference type="NCBI Taxonomy" id="392030"/>
    <lineage>
        <taxon>Eukaryota</taxon>
        <taxon>Metazoa</taxon>
        <taxon>Spiralia</taxon>
        <taxon>Gnathifera</taxon>
        <taxon>Rotifera</taxon>
        <taxon>Eurotatoria</taxon>
        <taxon>Bdelloidea</taxon>
        <taxon>Philodinida</taxon>
        <taxon>Philodinidae</taxon>
        <taxon>Rotaria</taxon>
    </lineage>
</organism>
<evidence type="ECO:0000313" key="1">
    <source>
        <dbReference type="EMBL" id="CAF4655593.1"/>
    </source>
</evidence>
<accession>A0A821FRJ9</accession>
<evidence type="ECO:0000313" key="2">
    <source>
        <dbReference type="EMBL" id="CAF5070823.1"/>
    </source>
</evidence>
<dbReference type="AlphaFoldDB" id="A0A821FRJ9"/>
<keyword evidence="3" id="KW-1185">Reference proteome</keyword>
<dbReference type="EMBL" id="CAJOBI010233915">
    <property type="protein sequence ID" value="CAF5070823.1"/>
    <property type="molecule type" value="Genomic_DNA"/>
</dbReference>
<dbReference type="Proteomes" id="UP000676336">
    <property type="component" value="Unassembled WGS sequence"/>
</dbReference>